<dbReference type="EMBL" id="LT629704">
    <property type="protein sequence ID" value="SDN41624.1"/>
    <property type="molecule type" value="Genomic_DNA"/>
</dbReference>
<evidence type="ECO:0000313" key="2">
    <source>
        <dbReference type="Proteomes" id="UP000182470"/>
    </source>
</evidence>
<accession>A0A1H0B7L0</accession>
<organism evidence="1 2">
    <name type="scientific">Pseudomonas antarctica</name>
    <dbReference type="NCBI Taxonomy" id="219572"/>
    <lineage>
        <taxon>Bacteria</taxon>
        <taxon>Pseudomonadati</taxon>
        <taxon>Pseudomonadota</taxon>
        <taxon>Gammaproteobacteria</taxon>
        <taxon>Pseudomonadales</taxon>
        <taxon>Pseudomonadaceae</taxon>
        <taxon>Pseudomonas</taxon>
    </lineage>
</organism>
<reference evidence="1 2" key="1">
    <citation type="submission" date="2016-10" db="EMBL/GenBank/DDBJ databases">
        <authorList>
            <person name="de Groot N.N."/>
        </authorList>
    </citation>
    <scope>NUCLEOTIDE SEQUENCE [LARGE SCALE GENOMIC DNA]</scope>
    <source>
        <strain evidence="1 2">BS2772</strain>
    </source>
</reference>
<keyword evidence="1" id="KW-0238">DNA-binding</keyword>
<name>A0A1H0B7L0_9PSED</name>
<gene>
    <name evidence="1" type="ORF">SAMN04490179_4148</name>
</gene>
<dbReference type="GO" id="GO:0003677">
    <property type="term" value="F:DNA binding"/>
    <property type="evidence" value="ECO:0007669"/>
    <property type="project" value="UniProtKB-KW"/>
</dbReference>
<dbReference type="AlphaFoldDB" id="A0A1H0B7L0"/>
<evidence type="ECO:0000313" key="1">
    <source>
        <dbReference type="EMBL" id="SDN41624.1"/>
    </source>
</evidence>
<protein>
    <submittedName>
        <fullName evidence="1">Antitoxin component of toxin-antitoxin stability system, DNA-binding transcriptional repressor</fullName>
    </submittedName>
</protein>
<dbReference type="Proteomes" id="UP000182470">
    <property type="component" value="Chromosome I"/>
</dbReference>
<sequence length="84" mass="9272">MHCNYRFVRPGKGQAKASVSQLAHQSSTGQTILITKNGWALAQRVRAGKPHRRRIGLMRGKLLVPDDFSSPLPDDPLDAFEGAF</sequence>
<proteinExistence type="predicted"/>